<dbReference type="Pfam" id="PF17876">
    <property type="entry name" value="CSD2"/>
    <property type="match status" value="1"/>
</dbReference>
<keyword evidence="7 8" id="KW-0694">RNA-binding</keyword>
<dbReference type="InterPro" id="IPR001900">
    <property type="entry name" value="RNase_II/R"/>
</dbReference>
<feature type="region of interest" description="Disordered" evidence="9">
    <location>
        <begin position="1"/>
        <end position="21"/>
    </location>
</feature>
<comment type="subcellular location">
    <subcellularLocation>
        <location evidence="2 8">Cytoplasm</location>
    </subcellularLocation>
</comment>
<dbReference type="GO" id="GO:0003723">
    <property type="term" value="F:RNA binding"/>
    <property type="evidence" value="ECO:0007669"/>
    <property type="project" value="UniProtKB-UniRule"/>
</dbReference>
<feature type="region of interest" description="Disordered" evidence="9">
    <location>
        <begin position="657"/>
        <end position="718"/>
    </location>
</feature>
<reference evidence="11" key="1">
    <citation type="submission" date="2023-03" db="EMBL/GenBank/DDBJ databases">
        <title>Andean soil-derived lignocellulolytic bacterial consortium as a source of novel taxa and putative plastic-active enzymes.</title>
        <authorList>
            <person name="Diaz-Garcia L."/>
            <person name="Chuvochina M."/>
            <person name="Feuerriegel G."/>
            <person name="Bunk B."/>
            <person name="Sproer C."/>
            <person name="Streit W.R."/>
            <person name="Rodriguez L.M."/>
            <person name="Overmann J."/>
            <person name="Jimenez D.J."/>
        </authorList>
    </citation>
    <scope>NUCLEOTIDE SEQUENCE</scope>
    <source>
        <strain evidence="11">MAG 7</strain>
    </source>
</reference>
<protein>
    <recommendedName>
        <fullName evidence="8">Ribonuclease R</fullName>
        <shortName evidence="8">RNase R</shortName>
        <ecNumber evidence="8">3.1.13.1</ecNumber>
    </recommendedName>
</protein>
<dbReference type="EC" id="3.1.13.1" evidence="8"/>
<feature type="domain" description="S1 motif" evidence="10">
    <location>
        <begin position="565"/>
        <end position="647"/>
    </location>
</feature>
<accession>A0AAJ5WP56</accession>
<sequence>MSKKHQKKNRKRSAAAQNAVKGRLDITRSGMGYVIVDGRDNDVLVRPNDFNTALHGDTVRVSVSGSSQSGRSQGKVIQVLQRKQTEFLGKIELGRNVAFFVADVDKPMPDFFIPPDKLNGASHNDRVIVRLAEWEPHKKPVGEVVQLMTPGNEGDLAMKEILMENGFPLLFPEAVTEETARIPDTIGSAEIAVRKDCRDILTFTIDPVDAKDFDDALSFRVLKNGYYEIGVHIADVSHYVQPGTALDDEAYNRATSVYLPDRVLPMLPERISNELCSLRPNEDKLTFAAIFQMTPKGEIKHHWLGRTVIHSDHRFAYEEVQEIIEKGEGLYMDEILLLNNLAQKLRKQRFKKGAINFSSQEVRFKLDETGKPIGIVIKESKEAHQLIEEFMLLANRYVAEDVSKVKVNKKDIPFPYRVHDTPDEVKLLPFVEFARKYGHSFDLQSPETIAASFNQLLKDVQGKPEQHVLEQLGIRTMAKAIYTSENIGHYGLGFESYCHFTSPIRRYPDILVHRILDDVLRGTVQPDKKMEQKCKHCSERERSAMDAERASNKYKQVEYMQAYLGEEFDGVISGVAAFGFWVETIEHKCEGLVSINSLLEYDDFRLIEGDYSLAGMRSGRKFRMGDKVRIRVIAANLAKRQLDYEWVIAAGMAEAGTGSQTVNPSGPAPKGSGQGHAASRGQAPKDSRGRKEKESRNGAKKEKKTEKKRSGTKRKDKQ</sequence>
<dbReference type="InterPro" id="IPR011129">
    <property type="entry name" value="CSD"/>
</dbReference>
<feature type="compositionally biased region" description="Basic and acidic residues" evidence="9">
    <location>
        <begin position="683"/>
        <end position="709"/>
    </location>
</feature>
<proteinExistence type="inferred from homology"/>
<dbReference type="AlphaFoldDB" id="A0AAJ5WP56"/>
<evidence type="ECO:0000256" key="9">
    <source>
        <dbReference type="SAM" id="MobiDB-lite"/>
    </source>
</evidence>
<dbReference type="Pfam" id="PF08206">
    <property type="entry name" value="OB_RNB"/>
    <property type="match status" value="1"/>
</dbReference>
<feature type="compositionally biased region" description="Basic residues" evidence="9">
    <location>
        <begin position="1"/>
        <end position="13"/>
    </location>
</feature>
<dbReference type="InterPro" id="IPR012340">
    <property type="entry name" value="NA-bd_OB-fold"/>
</dbReference>
<dbReference type="GO" id="GO:0008859">
    <property type="term" value="F:exoribonuclease II activity"/>
    <property type="evidence" value="ECO:0007669"/>
    <property type="project" value="UniProtKB-UniRule"/>
</dbReference>
<evidence type="ECO:0000256" key="4">
    <source>
        <dbReference type="ARBA" id="ARBA00022722"/>
    </source>
</evidence>
<keyword evidence="3 8" id="KW-0963">Cytoplasm</keyword>
<comment type="catalytic activity">
    <reaction evidence="1 8">
        <text>Exonucleolytic cleavage in the 3'- to 5'-direction to yield nucleoside 5'-phosphates.</text>
        <dbReference type="EC" id="3.1.13.1"/>
    </reaction>
</comment>
<dbReference type="InterPro" id="IPR003029">
    <property type="entry name" value="S1_domain"/>
</dbReference>
<dbReference type="PROSITE" id="PS50126">
    <property type="entry name" value="S1"/>
    <property type="match status" value="1"/>
</dbReference>
<organism evidence="11 12">
    <name type="scientific">Candidatus Pseudobacter hemicellulosilyticus</name>
    <dbReference type="NCBI Taxonomy" id="3121375"/>
    <lineage>
        <taxon>Bacteria</taxon>
        <taxon>Pseudomonadati</taxon>
        <taxon>Bacteroidota</taxon>
        <taxon>Chitinophagia</taxon>
        <taxon>Chitinophagales</taxon>
        <taxon>Chitinophagaceae</taxon>
        <taxon>Pseudobacter</taxon>
    </lineage>
</organism>
<evidence type="ECO:0000256" key="2">
    <source>
        <dbReference type="ARBA" id="ARBA00004496"/>
    </source>
</evidence>
<dbReference type="NCBIfam" id="TIGR02063">
    <property type="entry name" value="RNase_R"/>
    <property type="match status" value="1"/>
</dbReference>
<dbReference type="GO" id="GO:0005829">
    <property type="term" value="C:cytosol"/>
    <property type="evidence" value="ECO:0007669"/>
    <property type="project" value="TreeGrafter"/>
</dbReference>
<name>A0AAJ5WP56_9BACT</name>
<dbReference type="SUPFAM" id="SSF50249">
    <property type="entry name" value="Nucleic acid-binding proteins"/>
    <property type="match status" value="3"/>
</dbReference>
<comment type="similarity">
    <text evidence="8">Belongs to the RNR ribonuclease family. RNase R subfamily.</text>
</comment>
<dbReference type="Proteomes" id="UP001220610">
    <property type="component" value="Chromosome"/>
</dbReference>
<dbReference type="PANTHER" id="PTHR23355">
    <property type="entry name" value="RIBONUCLEASE"/>
    <property type="match status" value="1"/>
</dbReference>
<evidence type="ECO:0000256" key="7">
    <source>
        <dbReference type="ARBA" id="ARBA00022884"/>
    </source>
</evidence>
<evidence type="ECO:0000313" key="12">
    <source>
        <dbReference type="Proteomes" id="UP001220610"/>
    </source>
</evidence>
<dbReference type="InterPro" id="IPR004476">
    <property type="entry name" value="RNase_II/RNase_R"/>
</dbReference>
<evidence type="ECO:0000259" key="10">
    <source>
        <dbReference type="PROSITE" id="PS50126"/>
    </source>
</evidence>
<keyword evidence="6 8" id="KW-0269">Exonuclease</keyword>
<gene>
    <name evidence="8 11" type="primary">rnr</name>
    <name evidence="11" type="ORF">P0Y53_16035</name>
</gene>
<dbReference type="InterPro" id="IPR011805">
    <property type="entry name" value="RNase_R"/>
</dbReference>
<dbReference type="InterPro" id="IPR050180">
    <property type="entry name" value="RNR_Ribonuclease"/>
</dbReference>
<evidence type="ECO:0000313" key="11">
    <source>
        <dbReference type="EMBL" id="WEK33998.1"/>
    </source>
</evidence>
<dbReference type="InterPro" id="IPR040476">
    <property type="entry name" value="CSD2"/>
</dbReference>
<dbReference type="GO" id="GO:0006402">
    <property type="term" value="P:mRNA catabolic process"/>
    <property type="evidence" value="ECO:0007669"/>
    <property type="project" value="TreeGrafter"/>
</dbReference>
<dbReference type="CDD" id="cd04471">
    <property type="entry name" value="S1_RNase_R"/>
    <property type="match status" value="1"/>
</dbReference>
<keyword evidence="5 8" id="KW-0378">Hydrolase</keyword>
<dbReference type="SMART" id="SM00357">
    <property type="entry name" value="CSP"/>
    <property type="match status" value="1"/>
</dbReference>
<dbReference type="NCBIfam" id="TIGR00358">
    <property type="entry name" value="3_prime_RNase"/>
    <property type="match status" value="1"/>
</dbReference>
<dbReference type="InterPro" id="IPR013223">
    <property type="entry name" value="RNase_B_OB_dom"/>
</dbReference>
<evidence type="ECO:0000256" key="3">
    <source>
        <dbReference type="ARBA" id="ARBA00022490"/>
    </source>
</evidence>
<dbReference type="SMART" id="SM00955">
    <property type="entry name" value="RNB"/>
    <property type="match status" value="1"/>
</dbReference>
<comment type="function">
    <text evidence="8">3'-5' exoribonuclease that releases 5'-nucleoside monophosphates and is involved in maturation of structured RNAs.</text>
</comment>
<evidence type="ECO:0000256" key="5">
    <source>
        <dbReference type="ARBA" id="ARBA00022801"/>
    </source>
</evidence>
<evidence type="ECO:0000256" key="6">
    <source>
        <dbReference type="ARBA" id="ARBA00022839"/>
    </source>
</evidence>
<dbReference type="PANTHER" id="PTHR23355:SF9">
    <property type="entry name" value="DIS3-LIKE EXONUCLEASE 2"/>
    <property type="match status" value="1"/>
</dbReference>
<dbReference type="Pfam" id="PF00773">
    <property type="entry name" value="RNB"/>
    <property type="match status" value="1"/>
</dbReference>
<keyword evidence="4 8" id="KW-0540">Nuclease</keyword>
<dbReference type="HAMAP" id="MF_01895">
    <property type="entry name" value="RNase_R"/>
    <property type="match status" value="1"/>
</dbReference>
<evidence type="ECO:0000256" key="8">
    <source>
        <dbReference type="HAMAP-Rule" id="MF_01895"/>
    </source>
</evidence>
<dbReference type="EMBL" id="CP119311">
    <property type="protein sequence ID" value="WEK33998.1"/>
    <property type="molecule type" value="Genomic_DNA"/>
</dbReference>
<dbReference type="Gene3D" id="2.40.50.140">
    <property type="entry name" value="Nucleic acid-binding proteins"/>
    <property type="match status" value="3"/>
</dbReference>
<evidence type="ECO:0000256" key="1">
    <source>
        <dbReference type="ARBA" id="ARBA00001849"/>
    </source>
</evidence>